<dbReference type="EMBL" id="JAIULA010000001">
    <property type="protein sequence ID" value="MCP0885831.1"/>
    <property type="molecule type" value="Genomic_DNA"/>
</dbReference>
<protein>
    <submittedName>
        <fullName evidence="2">Uncharacterized protein</fullName>
    </submittedName>
</protein>
<evidence type="ECO:0000256" key="1">
    <source>
        <dbReference type="SAM" id="MobiDB-lite"/>
    </source>
</evidence>
<dbReference type="Proteomes" id="UP001139006">
    <property type="component" value="Unassembled WGS sequence"/>
</dbReference>
<organism evidence="2 3">
    <name type="scientific">Ligilactobacillus ubinensis</name>
    <dbReference type="NCBI Taxonomy" id="2876789"/>
    <lineage>
        <taxon>Bacteria</taxon>
        <taxon>Bacillati</taxon>
        <taxon>Bacillota</taxon>
        <taxon>Bacilli</taxon>
        <taxon>Lactobacillales</taxon>
        <taxon>Lactobacillaceae</taxon>
        <taxon>Ligilactobacillus</taxon>
    </lineage>
</organism>
<feature type="region of interest" description="Disordered" evidence="1">
    <location>
        <begin position="100"/>
        <end position="120"/>
    </location>
</feature>
<dbReference type="RefSeq" id="WP_253358552.1">
    <property type="nucleotide sequence ID" value="NZ_JAIULA010000001.1"/>
</dbReference>
<evidence type="ECO:0000313" key="3">
    <source>
        <dbReference type="Proteomes" id="UP001139006"/>
    </source>
</evidence>
<keyword evidence="3" id="KW-1185">Reference proteome</keyword>
<dbReference type="AlphaFoldDB" id="A0A9X2FJ25"/>
<gene>
    <name evidence="2" type="ORF">LB941_00600</name>
</gene>
<accession>A0A9X2FJ25</accession>
<comment type="caution">
    <text evidence="2">The sequence shown here is derived from an EMBL/GenBank/DDBJ whole genome shotgun (WGS) entry which is preliminary data.</text>
</comment>
<sequence>MQNRYVKPQNVNDAMETIQKLFNQYRHAPLTKELLNYHTNLIQRLQSDIYREAIRENNPKQLASLNAMITAMQSWTQIRVQNKPFTGKMKNFVLTETQHPKFKQHTHKIKSAHNYHSARH</sequence>
<evidence type="ECO:0000313" key="2">
    <source>
        <dbReference type="EMBL" id="MCP0885831.1"/>
    </source>
</evidence>
<reference evidence="2 3" key="1">
    <citation type="journal article" date="2023" name="Int. J. Syst. Evol. Microbiol.">
        <title>Ligilactobacillus ubinensis sp. nov., a novel species isolated from the wild ferment of a durian fruit (Durio zibethinus).</title>
        <authorList>
            <person name="Heng Y.C."/>
            <person name="Menon N."/>
            <person name="Chen B."/>
            <person name="Loo B.Z.L."/>
            <person name="Wong G.W.J."/>
            <person name="Lim A.C.H."/>
            <person name="Silvaraju S."/>
            <person name="Kittelmann S."/>
        </authorList>
    </citation>
    <scope>NUCLEOTIDE SEQUENCE [LARGE SCALE GENOMIC DNA]</scope>
    <source>
        <strain evidence="2 3">WILCCON 0076</strain>
    </source>
</reference>
<name>A0A9X2FJ25_9LACO</name>
<proteinExistence type="predicted"/>